<protein>
    <submittedName>
        <fullName evidence="1">Uncharacterized protein</fullName>
    </submittedName>
</protein>
<dbReference type="Pfam" id="PF19875">
    <property type="entry name" value="DUF6348"/>
    <property type="match status" value="1"/>
</dbReference>
<dbReference type="Proteomes" id="UP000464754">
    <property type="component" value="Chromosome"/>
</dbReference>
<accession>A0A6N4TLB3</accession>
<dbReference type="InterPro" id="IPR045929">
    <property type="entry name" value="DUF6348"/>
</dbReference>
<sequence>MFFKKKRKMKEIASSNNDVQNEGLLENLVSICGDGVVFQNAFILEDEDIYVYADVLSFQDNVAQIVFQLHHEWLDEPVSEVIAAVGDSKDEVYYSACEQFYEQVLQVYLKVCNKESYIDTVEIFTQEMHRFHVWKSPLGGIGKKEGIEESDYWNLLKNDLSLRLGNRKVYAVKVFASKQKREVECEVMFNGKESREMSRKLLSITGEWDCIGDVCTERQWIFLMQDEDTYIESDIDNQTISKLTYETIALLEDCDNKEEYQKIRQKLLKRYKDTSLVYEVLYFIPELYTKAYYMGVEFGEKLFLIQKDHKTRELYQSQLQSFPIVERCVEHHLQKEILDDQKIKKVMEFSVNAKAIQKALENGEVQQGLQVSGIGYVGKSDYILR</sequence>
<name>A0A6N4TLB3_9FIRM</name>
<proteinExistence type="predicted"/>
<keyword evidence="2" id="KW-1185">Reference proteome</keyword>
<dbReference type="KEGG" id="aarg:Aargi30884_29490"/>
<organism evidence="1 2">
    <name type="scientific">Amedibacterium intestinale</name>
    <dbReference type="NCBI Taxonomy" id="2583452"/>
    <lineage>
        <taxon>Bacteria</taxon>
        <taxon>Bacillati</taxon>
        <taxon>Bacillota</taxon>
        <taxon>Erysipelotrichia</taxon>
        <taxon>Erysipelotrichales</taxon>
        <taxon>Erysipelotrichaceae</taxon>
        <taxon>Amedibacterium</taxon>
    </lineage>
</organism>
<gene>
    <name evidence="1" type="ORF">Aargi30884_29490</name>
</gene>
<dbReference type="RefSeq" id="WP_115714408.1">
    <property type="nucleotide sequence ID" value="NZ_AP019695.1"/>
</dbReference>
<evidence type="ECO:0000313" key="2">
    <source>
        <dbReference type="Proteomes" id="UP000464754"/>
    </source>
</evidence>
<dbReference type="AlphaFoldDB" id="A0A6N4TLB3"/>
<dbReference type="EMBL" id="AP019695">
    <property type="protein sequence ID" value="BBK24046.1"/>
    <property type="molecule type" value="Genomic_DNA"/>
</dbReference>
<reference evidence="2" key="1">
    <citation type="submission" date="2019-05" db="EMBL/GenBank/DDBJ databases">
        <title>Complete genome sequencing of Absiella argi strain JCM 30884.</title>
        <authorList>
            <person name="Sakamoto M."/>
            <person name="Murakami T."/>
            <person name="Mori H."/>
        </authorList>
    </citation>
    <scope>NUCLEOTIDE SEQUENCE [LARGE SCALE GENOMIC DNA]</scope>
    <source>
        <strain evidence="2">JCM 30884</strain>
    </source>
</reference>
<evidence type="ECO:0000313" key="1">
    <source>
        <dbReference type="EMBL" id="BBK24046.1"/>
    </source>
</evidence>